<organism evidence="3 4">
    <name type="scientific">Nonomuraea longicatena</name>
    <dbReference type="NCBI Taxonomy" id="83682"/>
    <lineage>
        <taxon>Bacteria</taxon>
        <taxon>Bacillati</taxon>
        <taxon>Actinomycetota</taxon>
        <taxon>Actinomycetes</taxon>
        <taxon>Streptosporangiales</taxon>
        <taxon>Streptosporangiaceae</taxon>
        <taxon>Nonomuraea</taxon>
    </lineage>
</organism>
<dbReference type="PRINTS" id="PR00038">
    <property type="entry name" value="HTHLUXR"/>
</dbReference>
<dbReference type="Pfam" id="PF00196">
    <property type="entry name" value="GerE"/>
    <property type="match status" value="1"/>
</dbReference>
<keyword evidence="4" id="KW-1185">Reference proteome</keyword>
<dbReference type="SUPFAM" id="SSF48452">
    <property type="entry name" value="TPR-like"/>
    <property type="match status" value="1"/>
</dbReference>
<dbReference type="InterPro" id="IPR016032">
    <property type="entry name" value="Sig_transdc_resp-reg_C-effctor"/>
</dbReference>
<dbReference type="InterPro" id="IPR011990">
    <property type="entry name" value="TPR-like_helical_dom_sf"/>
</dbReference>
<evidence type="ECO:0000259" key="2">
    <source>
        <dbReference type="PROSITE" id="PS50043"/>
    </source>
</evidence>
<protein>
    <recommendedName>
        <fullName evidence="2">HTH luxR-type domain-containing protein</fullName>
    </recommendedName>
</protein>
<dbReference type="SMART" id="SM00421">
    <property type="entry name" value="HTH_LUXR"/>
    <property type="match status" value="1"/>
</dbReference>
<dbReference type="Proteomes" id="UP001501578">
    <property type="component" value="Unassembled WGS sequence"/>
</dbReference>
<dbReference type="Pfam" id="PF13424">
    <property type="entry name" value="TPR_12"/>
    <property type="match status" value="1"/>
</dbReference>
<dbReference type="EMBL" id="BAAAHQ010000022">
    <property type="protein sequence ID" value="GAA0934712.1"/>
    <property type="molecule type" value="Genomic_DNA"/>
</dbReference>
<dbReference type="InterPro" id="IPR000792">
    <property type="entry name" value="Tscrpt_reg_LuxR_C"/>
</dbReference>
<dbReference type="Gene3D" id="3.40.50.300">
    <property type="entry name" value="P-loop containing nucleotide triphosphate hydrolases"/>
    <property type="match status" value="1"/>
</dbReference>
<proteinExistence type="predicted"/>
<evidence type="ECO:0000313" key="4">
    <source>
        <dbReference type="Proteomes" id="UP001501578"/>
    </source>
</evidence>
<dbReference type="CDD" id="cd06170">
    <property type="entry name" value="LuxR_C_like"/>
    <property type="match status" value="1"/>
</dbReference>
<gene>
    <name evidence="3" type="ORF">GCM10009560_42190</name>
</gene>
<dbReference type="Gene3D" id="1.25.40.10">
    <property type="entry name" value="Tetratricopeptide repeat domain"/>
    <property type="match status" value="1"/>
</dbReference>
<dbReference type="Gene3D" id="1.10.10.10">
    <property type="entry name" value="Winged helix-like DNA-binding domain superfamily/Winged helix DNA-binding domain"/>
    <property type="match status" value="1"/>
</dbReference>
<dbReference type="InterPro" id="IPR036388">
    <property type="entry name" value="WH-like_DNA-bd_sf"/>
</dbReference>
<sequence length="792" mass="86743">MHENPIDNAGRTLPIDNSMSASPAHAPTPLIGRDSEFADLCCRLLDARARLVTVTGPAGVGKSRLAAAAFEAVSGRFDHGGRYLDLHAVEPDGICESTLAELFFATGDITAPTRQDVVDHLRERHCLLALDGCERLLGTLRPLLSTLVAACPGLTVLAVSDEPLVVYGESLIRLAPLPVPDLAGGADLAELEQVPSVQLFVHRTRAIRPTFSLTQENYEAVARLCARTDGLPLAVELAAARIKLSSPQSLLTGLDDDLDVLSGSRSDTLSRHHSMRSAIEWSLARLSSAEKTFLGSLAPFHDLFDAAAAVGCTQKSPAQVQGFLEKLVDHNVVQLTECQEGEVTFQMLGLVRQHMLDWLRESGDYDRVMAGHSRYMLAMAEGAETRMGGPDQALCLDELRHYCYDIGAVLRFLVDTKNYVPVVRIGISLRQFWQICGLTHEPVTRMEQGLAGTDIPWQIRASAALVLGELLISMGRHERAERWLRAAQRDYEGLPECVDTADCRRLLGLIAYHRGDLASAERLMEESVAAFHVAHPDGVPAAALRDLAVCKLALGDLVAAEKLAAAAYRGFSERQDRRNAALVQCVVADLASATENFDRAERLYQESLQVLSALEDLPGCVACLEGLAAVFTRHHGRHTESWRRAVRSLGAAAALRAAVECSVPWVARTDVERVLSEARERLEAEIFEEAWAVGLGMDLQETICDALTPMQKLLVVRMQQYGEDNPLTSRELEIAELVALGLTNRKIARRLGIAEWTVVNHLRKIMRKLDCSSRVSVANWMIKLQSGNDLPL</sequence>
<dbReference type="Pfam" id="PF13191">
    <property type="entry name" value="AAA_16"/>
    <property type="match status" value="1"/>
</dbReference>
<comment type="caution">
    <text evidence="3">The sequence shown here is derived from an EMBL/GenBank/DDBJ whole genome shotgun (WGS) entry which is preliminary data.</text>
</comment>
<dbReference type="SUPFAM" id="SSF52540">
    <property type="entry name" value="P-loop containing nucleoside triphosphate hydrolases"/>
    <property type="match status" value="1"/>
</dbReference>
<dbReference type="PANTHER" id="PTHR47691:SF3">
    <property type="entry name" value="HTH-TYPE TRANSCRIPTIONAL REGULATOR RV0890C-RELATED"/>
    <property type="match status" value="1"/>
</dbReference>
<evidence type="ECO:0000313" key="3">
    <source>
        <dbReference type="EMBL" id="GAA0934712.1"/>
    </source>
</evidence>
<dbReference type="InterPro" id="IPR041664">
    <property type="entry name" value="AAA_16"/>
</dbReference>
<accession>A0ABN1PZ44</accession>
<feature type="region of interest" description="Disordered" evidence="1">
    <location>
        <begin position="1"/>
        <end position="28"/>
    </location>
</feature>
<reference evidence="3 4" key="1">
    <citation type="journal article" date="2019" name="Int. J. Syst. Evol. Microbiol.">
        <title>The Global Catalogue of Microorganisms (GCM) 10K type strain sequencing project: providing services to taxonomists for standard genome sequencing and annotation.</title>
        <authorList>
            <consortium name="The Broad Institute Genomics Platform"/>
            <consortium name="The Broad Institute Genome Sequencing Center for Infectious Disease"/>
            <person name="Wu L."/>
            <person name="Ma J."/>
        </authorList>
    </citation>
    <scope>NUCLEOTIDE SEQUENCE [LARGE SCALE GENOMIC DNA]</scope>
    <source>
        <strain evidence="3 4">JCM 11136</strain>
    </source>
</reference>
<feature type="domain" description="HTH luxR-type" evidence="2">
    <location>
        <begin position="720"/>
        <end position="785"/>
    </location>
</feature>
<dbReference type="InterPro" id="IPR027417">
    <property type="entry name" value="P-loop_NTPase"/>
</dbReference>
<evidence type="ECO:0000256" key="1">
    <source>
        <dbReference type="SAM" id="MobiDB-lite"/>
    </source>
</evidence>
<name>A0ABN1PZ44_9ACTN</name>
<dbReference type="PROSITE" id="PS50043">
    <property type="entry name" value="HTH_LUXR_2"/>
    <property type="match status" value="1"/>
</dbReference>
<dbReference type="PANTHER" id="PTHR47691">
    <property type="entry name" value="REGULATOR-RELATED"/>
    <property type="match status" value="1"/>
</dbReference>
<dbReference type="SUPFAM" id="SSF46894">
    <property type="entry name" value="C-terminal effector domain of the bipartite response regulators"/>
    <property type="match status" value="1"/>
</dbReference>